<feature type="compositionally biased region" description="Low complexity" evidence="2">
    <location>
        <begin position="15"/>
        <end position="27"/>
    </location>
</feature>
<feature type="compositionally biased region" description="Polar residues" evidence="2">
    <location>
        <begin position="1"/>
        <end position="10"/>
    </location>
</feature>
<dbReference type="PROSITE" id="PS50157">
    <property type="entry name" value="ZINC_FINGER_C2H2_2"/>
    <property type="match status" value="1"/>
</dbReference>
<reference evidence="4 5" key="1">
    <citation type="submission" date="2015-01" db="EMBL/GenBank/DDBJ databases">
        <title>The Genome Sequence of Exophiala oligosperma CBS72588.</title>
        <authorList>
            <consortium name="The Broad Institute Genomics Platform"/>
            <person name="Cuomo C."/>
            <person name="de Hoog S."/>
            <person name="Gorbushina A."/>
            <person name="Stielow B."/>
            <person name="Teixiera M."/>
            <person name="Abouelleil A."/>
            <person name="Chapman S.B."/>
            <person name="Priest M."/>
            <person name="Young S.K."/>
            <person name="Wortman J."/>
            <person name="Nusbaum C."/>
            <person name="Birren B."/>
        </authorList>
    </citation>
    <scope>NUCLEOTIDE SEQUENCE [LARGE SCALE GENOMIC DNA]</scope>
    <source>
        <strain evidence="4 5">CBS 72588</strain>
    </source>
</reference>
<evidence type="ECO:0000256" key="2">
    <source>
        <dbReference type="SAM" id="MobiDB-lite"/>
    </source>
</evidence>
<keyword evidence="1" id="KW-0863">Zinc-finger</keyword>
<organism evidence="4 5">
    <name type="scientific">Exophiala oligosperma</name>
    <dbReference type="NCBI Taxonomy" id="215243"/>
    <lineage>
        <taxon>Eukaryota</taxon>
        <taxon>Fungi</taxon>
        <taxon>Dikarya</taxon>
        <taxon>Ascomycota</taxon>
        <taxon>Pezizomycotina</taxon>
        <taxon>Eurotiomycetes</taxon>
        <taxon>Chaetothyriomycetidae</taxon>
        <taxon>Chaetothyriales</taxon>
        <taxon>Herpotrichiellaceae</taxon>
        <taxon>Exophiala</taxon>
    </lineage>
</organism>
<dbReference type="RefSeq" id="XP_016258282.1">
    <property type="nucleotide sequence ID" value="XM_016411528.1"/>
</dbReference>
<dbReference type="InterPro" id="IPR013087">
    <property type="entry name" value="Znf_C2H2_type"/>
</dbReference>
<accession>A0A0D2ACX7</accession>
<sequence>MSTAATTSGEEVSHSDNTSSNNNNSQSEMALVGGAIGAGSNHRRPSGPYDTRPPPPPPPPPPIQQQPPPPPPPATGLVFNRGSTRVPILYNSTITAIVAHVTIRAGYRMADRPYAYQCERCGRRHRHIGDFHRHMRQLEGREGFRVVRAVPQMEMVWYGVDDAGYRYMGPLLRPGLQPLERRRR</sequence>
<dbReference type="SUPFAM" id="SSF101447">
    <property type="entry name" value="Formin homology 2 domain (FH2 domain)"/>
    <property type="match status" value="1"/>
</dbReference>
<feature type="domain" description="C2H2-type" evidence="3">
    <location>
        <begin position="116"/>
        <end position="143"/>
    </location>
</feature>
<dbReference type="Proteomes" id="UP000053342">
    <property type="component" value="Unassembled WGS sequence"/>
</dbReference>
<keyword evidence="1" id="KW-0862">Zinc</keyword>
<keyword evidence="5" id="KW-1185">Reference proteome</keyword>
<dbReference type="AlphaFoldDB" id="A0A0D2ACX7"/>
<feature type="region of interest" description="Disordered" evidence="2">
    <location>
        <begin position="1"/>
        <end position="77"/>
    </location>
</feature>
<evidence type="ECO:0000313" key="5">
    <source>
        <dbReference type="Proteomes" id="UP000053342"/>
    </source>
</evidence>
<dbReference type="HOGENOM" id="CLU_1468178_0_0_1"/>
<dbReference type="GO" id="GO:0008270">
    <property type="term" value="F:zinc ion binding"/>
    <property type="evidence" value="ECO:0007669"/>
    <property type="project" value="UniProtKB-KW"/>
</dbReference>
<dbReference type="EMBL" id="KN847342">
    <property type="protein sequence ID" value="KIW38066.1"/>
    <property type="molecule type" value="Genomic_DNA"/>
</dbReference>
<keyword evidence="1" id="KW-0479">Metal-binding</keyword>
<protein>
    <recommendedName>
        <fullName evidence="3">C2H2-type domain-containing protein</fullName>
    </recommendedName>
</protein>
<name>A0A0D2ACX7_9EURO</name>
<dbReference type="VEuPathDB" id="FungiDB:PV06_10035"/>
<evidence type="ECO:0000256" key="1">
    <source>
        <dbReference type="PROSITE-ProRule" id="PRU00042"/>
    </source>
</evidence>
<dbReference type="OrthoDB" id="4147336at2759"/>
<gene>
    <name evidence="4" type="ORF">PV06_10035</name>
</gene>
<proteinExistence type="predicted"/>
<evidence type="ECO:0000259" key="3">
    <source>
        <dbReference type="PROSITE" id="PS50157"/>
    </source>
</evidence>
<dbReference type="GeneID" id="27362109"/>
<evidence type="ECO:0000313" key="4">
    <source>
        <dbReference type="EMBL" id="KIW38066.1"/>
    </source>
</evidence>
<feature type="compositionally biased region" description="Pro residues" evidence="2">
    <location>
        <begin position="51"/>
        <end position="74"/>
    </location>
</feature>